<dbReference type="InterPro" id="IPR011006">
    <property type="entry name" value="CheY-like_superfamily"/>
</dbReference>
<accession>A0ABN8ES11</accession>
<organism evidence="8 9">
    <name type="scientific">Emticicia aquatica</name>
    <dbReference type="NCBI Taxonomy" id="1681835"/>
    <lineage>
        <taxon>Bacteria</taxon>
        <taxon>Pseudomonadati</taxon>
        <taxon>Bacteroidota</taxon>
        <taxon>Cytophagia</taxon>
        <taxon>Cytophagales</taxon>
        <taxon>Leadbetterellaceae</taxon>
        <taxon>Emticicia</taxon>
    </lineage>
</organism>
<dbReference type="PANTHER" id="PTHR43214">
    <property type="entry name" value="TWO-COMPONENT RESPONSE REGULATOR"/>
    <property type="match status" value="1"/>
</dbReference>
<dbReference type="InterPro" id="IPR039420">
    <property type="entry name" value="WalR-like"/>
</dbReference>
<keyword evidence="2" id="KW-0805">Transcription regulation</keyword>
<evidence type="ECO:0000256" key="1">
    <source>
        <dbReference type="ARBA" id="ARBA00022553"/>
    </source>
</evidence>
<dbReference type="InterPro" id="IPR000792">
    <property type="entry name" value="Tscrpt_reg_LuxR_C"/>
</dbReference>
<keyword evidence="1 5" id="KW-0597">Phosphoprotein</keyword>
<name>A0ABN8ES11_9BACT</name>
<dbReference type="SUPFAM" id="SSF52172">
    <property type="entry name" value="CheY-like"/>
    <property type="match status" value="1"/>
</dbReference>
<evidence type="ECO:0000313" key="9">
    <source>
        <dbReference type="Proteomes" id="UP000837932"/>
    </source>
</evidence>
<feature type="domain" description="HTH luxR-type" evidence="6">
    <location>
        <begin position="146"/>
        <end position="211"/>
    </location>
</feature>
<dbReference type="SMART" id="SM00448">
    <property type="entry name" value="REC"/>
    <property type="match status" value="1"/>
</dbReference>
<dbReference type="PROSITE" id="PS50110">
    <property type="entry name" value="RESPONSE_REGULATORY"/>
    <property type="match status" value="1"/>
</dbReference>
<dbReference type="SUPFAM" id="SSF46894">
    <property type="entry name" value="C-terminal effector domain of the bipartite response regulators"/>
    <property type="match status" value="1"/>
</dbReference>
<dbReference type="RefSeq" id="WP_238806253.1">
    <property type="nucleotide sequence ID" value="NZ_CAKLPY010000001.1"/>
</dbReference>
<dbReference type="InterPro" id="IPR016032">
    <property type="entry name" value="Sig_transdc_resp-reg_C-effctor"/>
</dbReference>
<dbReference type="CDD" id="cd17535">
    <property type="entry name" value="REC_NarL-like"/>
    <property type="match status" value="1"/>
</dbReference>
<evidence type="ECO:0000256" key="5">
    <source>
        <dbReference type="PROSITE-ProRule" id="PRU00169"/>
    </source>
</evidence>
<keyword evidence="3" id="KW-0238">DNA-binding</keyword>
<gene>
    <name evidence="8" type="primary">nreC_4</name>
    <name evidence="8" type="ORF">EMA8858_01834</name>
</gene>
<evidence type="ECO:0000256" key="4">
    <source>
        <dbReference type="ARBA" id="ARBA00023163"/>
    </source>
</evidence>
<dbReference type="InterPro" id="IPR058245">
    <property type="entry name" value="NreC/VraR/RcsB-like_REC"/>
</dbReference>
<dbReference type="Pfam" id="PF00072">
    <property type="entry name" value="Response_reg"/>
    <property type="match status" value="1"/>
</dbReference>
<dbReference type="PRINTS" id="PR00038">
    <property type="entry name" value="HTHLUXR"/>
</dbReference>
<evidence type="ECO:0000256" key="2">
    <source>
        <dbReference type="ARBA" id="ARBA00023015"/>
    </source>
</evidence>
<dbReference type="PROSITE" id="PS50043">
    <property type="entry name" value="HTH_LUXR_2"/>
    <property type="match status" value="1"/>
</dbReference>
<dbReference type="EMBL" id="CAKLPY010000001">
    <property type="protein sequence ID" value="CAH0995709.1"/>
    <property type="molecule type" value="Genomic_DNA"/>
</dbReference>
<dbReference type="CDD" id="cd06170">
    <property type="entry name" value="LuxR_C_like"/>
    <property type="match status" value="1"/>
</dbReference>
<proteinExistence type="predicted"/>
<dbReference type="Proteomes" id="UP000837932">
    <property type="component" value="Unassembled WGS sequence"/>
</dbReference>
<dbReference type="Pfam" id="PF00196">
    <property type="entry name" value="GerE"/>
    <property type="match status" value="1"/>
</dbReference>
<feature type="modified residue" description="4-aspartylphosphate" evidence="5">
    <location>
        <position position="54"/>
    </location>
</feature>
<feature type="domain" description="Response regulatory" evidence="7">
    <location>
        <begin position="3"/>
        <end position="119"/>
    </location>
</feature>
<dbReference type="InterPro" id="IPR001789">
    <property type="entry name" value="Sig_transdc_resp-reg_receiver"/>
</dbReference>
<protein>
    <submittedName>
        <fullName evidence="8">Oxygen regulatory protein NreC</fullName>
    </submittedName>
</protein>
<comment type="caution">
    <text evidence="8">The sequence shown here is derived from an EMBL/GenBank/DDBJ whole genome shotgun (WGS) entry which is preliminary data.</text>
</comment>
<dbReference type="PANTHER" id="PTHR43214:SF41">
    <property type="entry name" value="NITRATE_NITRITE RESPONSE REGULATOR PROTEIN NARP"/>
    <property type="match status" value="1"/>
</dbReference>
<evidence type="ECO:0000313" key="8">
    <source>
        <dbReference type="EMBL" id="CAH0995709.1"/>
    </source>
</evidence>
<evidence type="ECO:0000256" key="3">
    <source>
        <dbReference type="ARBA" id="ARBA00023125"/>
    </source>
</evidence>
<evidence type="ECO:0000259" key="7">
    <source>
        <dbReference type="PROSITE" id="PS50110"/>
    </source>
</evidence>
<evidence type="ECO:0000259" key="6">
    <source>
        <dbReference type="PROSITE" id="PS50043"/>
    </source>
</evidence>
<sequence length="214" mass="24302">MFKLALVDDHDIFLKGLQKILEYEDDLKVVHSFKSGQEILNNISDLDIDILVLDVQLPDIQPEELLQALRSKLPNLPILYLTLLRGTRFFHKLQKFNIQGYILKDSPTEELIKAIKIVANGATYFSEKVEIAGFEDEYKNTVIYADQKVNDILSPREIEVLKLVCQEYSSADIAAKLFLSVGTVDTHRKNILIKLGVNNTVGLVKYALKNNIIT</sequence>
<dbReference type="SMART" id="SM00421">
    <property type="entry name" value="HTH_LUXR"/>
    <property type="match status" value="1"/>
</dbReference>
<keyword evidence="9" id="KW-1185">Reference proteome</keyword>
<dbReference type="Gene3D" id="3.40.50.2300">
    <property type="match status" value="1"/>
</dbReference>
<keyword evidence="4" id="KW-0804">Transcription</keyword>
<reference evidence="8" key="1">
    <citation type="submission" date="2021-12" db="EMBL/GenBank/DDBJ databases">
        <authorList>
            <person name="Rodrigo-Torres L."/>
            <person name="Arahal R. D."/>
            <person name="Lucena T."/>
        </authorList>
    </citation>
    <scope>NUCLEOTIDE SEQUENCE</scope>
    <source>
        <strain evidence="8">CECT 8858</strain>
    </source>
</reference>